<comment type="caution">
    <text evidence="2">The sequence shown here is derived from an EMBL/GenBank/DDBJ whole genome shotgun (WGS) entry which is preliminary data.</text>
</comment>
<name>A0A8J4EBG2_9ACTN</name>
<proteinExistence type="predicted"/>
<accession>A0A8J4EBG2</accession>
<dbReference type="RefSeq" id="WP_203929270.1">
    <property type="nucleotide sequence ID" value="NZ_BOPH01000061.1"/>
</dbReference>
<protein>
    <submittedName>
        <fullName evidence="2">Uncharacterized protein</fullName>
    </submittedName>
</protein>
<dbReference type="EMBL" id="BOPH01000061">
    <property type="protein sequence ID" value="GIJ69340.1"/>
    <property type="molecule type" value="Genomic_DNA"/>
</dbReference>
<keyword evidence="1" id="KW-0812">Transmembrane</keyword>
<keyword evidence="1" id="KW-0472">Membrane</keyword>
<dbReference type="AlphaFoldDB" id="A0A8J4EBG2"/>
<sequence>MAREYDTQLIESVAVRRARMRELLLWGRERRARSTGDGVRWLRLGLILAAVACAVCVGWSFLSNMIAEQQQRARTPAPVQTGTR</sequence>
<reference evidence="2" key="1">
    <citation type="submission" date="2021-01" db="EMBL/GenBank/DDBJ databases">
        <title>Whole genome shotgun sequence of Virgisporangium ochraceum NBRC 16418.</title>
        <authorList>
            <person name="Komaki H."/>
            <person name="Tamura T."/>
        </authorList>
    </citation>
    <scope>NUCLEOTIDE SEQUENCE</scope>
    <source>
        <strain evidence="2">NBRC 16418</strain>
    </source>
</reference>
<evidence type="ECO:0000313" key="2">
    <source>
        <dbReference type="EMBL" id="GIJ69340.1"/>
    </source>
</evidence>
<gene>
    <name evidence="2" type="ORF">Voc01_042570</name>
</gene>
<feature type="transmembrane region" description="Helical" evidence="1">
    <location>
        <begin position="41"/>
        <end position="62"/>
    </location>
</feature>
<evidence type="ECO:0000313" key="3">
    <source>
        <dbReference type="Proteomes" id="UP000635606"/>
    </source>
</evidence>
<keyword evidence="3" id="KW-1185">Reference proteome</keyword>
<dbReference type="Proteomes" id="UP000635606">
    <property type="component" value="Unassembled WGS sequence"/>
</dbReference>
<organism evidence="2 3">
    <name type="scientific">Virgisporangium ochraceum</name>
    <dbReference type="NCBI Taxonomy" id="65505"/>
    <lineage>
        <taxon>Bacteria</taxon>
        <taxon>Bacillati</taxon>
        <taxon>Actinomycetota</taxon>
        <taxon>Actinomycetes</taxon>
        <taxon>Micromonosporales</taxon>
        <taxon>Micromonosporaceae</taxon>
        <taxon>Virgisporangium</taxon>
    </lineage>
</organism>
<evidence type="ECO:0000256" key="1">
    <source>
        <dbReference type="SAM" id="Phobius"/>
    </source>
</evidence>
<keyword evidence="1" id="KW-1133">Transmembrane helix</keyword>